<gene>
    <name evidence="8" type="ORF">Daus18300_006708</name>
</gene>
<dbReference type="Gene3D" id="1.10.287.130">
    <property type="match status" value="1"/>
</dbReference>
<proteinExistence type="predicted"/>
<dbReference type="PROSITE" id="PS50112">
    <property type="entry name" value="PAS"/>
    <property type="match status" value="1"/>
</dbReference>
<keyword evidence="6" id="KW-0175">Coiled coil</keyword>
<keyword evidence="5" id="KW-0418">Kinase</keyword>
<reference evidence="8 9" key="1">
    <citation type="journal article" date="2024" name="IMA Fungus">
        <title>IMA Genome - F19 : A genome assembly and annotation guide to empower mycologists, including annotated draft genome sequences of Ceratocystis pirilliformis, Diaporthe australafricana, Fusarium ophioides, Paecilomyces lecythidis, and Sporothrix stenoceras.</title>
        <authorList>
            <person name="Aylward J."/>
            <person name="Wilson A.M."/>
            <person name="Visagie C.M."/>
            <person name="Spraker J."/>
            <person name="Barnes I."/>
            <person name="Buitendag C."/>
            <person name="Ceriani C."/>
            <person name="Del Mar Angel L."/>
            <person name="du Plessis D."/>
            <person name="Fuchs T."/>
            <person name="Gasser K."/>
            <person name="Kramer D."/>
            <person name="Li W."/>
            <person name="Munsamy K."/>
            <person name="Piso A."/>
            <person name="Price J.L."/>
            <person name="Sonnekus B."/>
            <person name="Thomas C."/>
            <person name="van der Nest A."/>
            <person name="van Dijk A."/>
            <person name="van Heerden A."/>
            <person name="van Vuuren N."/>
            <person name="Yilmaz N."/>
            <person name="Duong T.A."/>
            <person name="van der Merwe N.A."/>
            <person name="Wingfield M.J."/>
            <person name="Wingfield B.D."/>
        </authorList>
    </citation>
    <scope>NUCLEOTIDE SEQUENCE [LARGE SCALE GENOMIC DNA]</scope>
    <source>
        <strain evidence="8 9">CMW 18300</strain>
    </source>
</reference>
<protein>
    <recommendedName>
        <fullName evidence="2">histidine kinase</fullName>
        <ecNumber evidence="2">2.7.13.3</ecNumber>
    </recommendedName>
</protein>
<keyword evidence="9" id="KW-1185">Reference proteome</keyword>
<dbReference type="InterPro" id="IPR000014">
    <property type="entry name" value="PAS"/>
</dbReference>
<evidence type="ECO:0000313" key="8">
    <source>
        <dbReference type="EMBL" id="KAL1866473.1"/>
    </source>
</evidence>
<evidence type="ECO:0000259" key="7">
    <source>
        <dbReference type="PROSITE" id="PS50112"/>
    </source>
</evidence>
<evidence type="ECO:0000256" key="5">
    <source>
        <dbReference type="ARBA" id="ARBA00022777"/>
    </source>
</evidence>
<dbReference type="InterPro" id="IPR052162">
    <property type="entry name" value="Sensor_kinase/Photoreceptor"/>
</dbReference>
<dbReference type="SUPFAM" id="SSF55785">
    <property type="entry name" value="PYP-like sensor domain (PAS domain)"/>
    <property type="match status" value="2"/>
</dbReference>
<dbReference type="InterPro" id="IPR035965">
    <property type="entry name" value="PAS-like_dom_sf"/>
</dbReference>
<organism evidence="8 9">
    <name type="scientific">Diaporthe australafricana</name>
    <dbReference type="NCBI Taxonomy" id="127596"/>
    <lineage>
        <taxon>Eukaryota</taxon>
        <taxon>Fungi</taxon>
        <taxon>Dikarya</taxon>
        <taxon>Ascomycota</taxon>
        <taxon>Pezizomycotina</taxon>
        <taxon>Sordariomycetes</taxon>
        <taxon>Sordariomycetidae</taxon>
        <taxon>Diaporthales</taxon>
        <taxon>Diaporthaceae</taxon>
        <taxon>Diaporthe</taxon>
    </lineage>
</organism>
<evidence type="ECO:0000256" key="2">
    <source>
        <dbReference type="ARBA" id="ARBA00012438"/>
    </source>
</evidence>
<dbReference type="InterPro" id="IPR003661">
    <property type="entry name" value="HisK_dim/P_dom"/>
</dbReference>
<dbReference type="CDD" id="cd00130">
    <property type="entry name" value="PAS"/>
    <property type="match status" value="2"/>
</dbReference>
<dbReference type="PANTHER" id="PTHR43304:SF1">
    <property type="entry name" value="PAC DOMAIN-CONTAINING PROTEIN"/>
    <property type="match status" value="1"/>
</dbReference>
<dbReference type="SMART" id="SM00091">
    <property type="entry name" value="PAS"/>
    <property type="match status" value="3"/>
</dbReference>
<dbReference type="EMBL" id="JAWRVE010000055">
    <property type="protein sequence ID" value="KAL1866473.1"/>
    <property type="molecule type" value="Genomic_DNA"/>
</dbReference>
<dbReference type="InterPro" id="IPR036097">
    <property type="entry name" value="HisK_dim/P_sf"/>
</dbReference>
<evidence type="ECO:0000313" key="9">
    <source>
        <dbReference type="Proteomes" id="UP001583177"/>
    </source>
</evidence>
<dbReference type="Proteomes" id="UP001583177">
    <property type="component" value="Unassembled WGS sequence"/>
</dbReference>
<dbReference type="InterPro" id="IPR058846">
    <property type="entry name" value="PAS-like"/>
</dbReference>
<name>A0ABR3WSF7_9PEZI</name>
<dbReference type="CDD" id="cd00082">
    <property type="entry name" value="HisKA"/>
    <property type="match status" value="1"/>
</dbReference>
<keyword evidence="4" id="KW-0808">Transferase</keyword>
<dbReference type="SUPFAM" id="SSF47384">
    <property type="entry name" value="Homodimeric domain of signal transducing histidine kinase"/>
    <property type="match status" value="1"/>
</dbReference>
<keyword evidence="3" id="KW-0597">Phosphoprotein</keyword>
<comment type="catalytic activity">
    <reaction evidence="1">
        <text>ATP + protein L-histidine = ADP + protein N-phospho-L-histidine.</text>
        <dbReference type="EC" id="2.7.13.3"/>
    </reaction>
</comment>
<evidence type="ECO:0000256" key="3">
    <source>
        <dbReference type="ARBA" id="ARBA00022553"/>
    </source>
</evidence>
<evidence type="ECO:0000256" key="6">
    <source>
        <dbReference type="SAM" id="Coils"/>
    </source>
</evidence>
<feature type="domain" description="PAS" evidence="7">
    <location>
        <begin position="733"/>
        <end position="808"/>
    </location>
</feature>
<dbReference type="Pfam" id="PF26131">
    <property type="entry name" value="PAS-like"/>
    <property type="match status" value="1"/>
</dbReference>
<dbReference type="Pfam" id="PF13188">
    <property type="entry name" value="PAS_8"/>
    <property type="match status" value="1"/>
</dbReference>
<evidence type="ECO:0000256" key="4">
    <source>
        <dbReference type="ARBA" id="ARBA00022679"/>
    </source>
</evidence>
<dbReference type="PANTHER" id="PTHR43304">
    <property type="entry name" value="PHYTOCHROME-LIKE PROTEIN CPH1"/>
    <property type="match status" value="1"/>
</dbReference>
<evidence type="ECO:0000256" key="1">
    <source>
        <dbReference type="ARBA" id="ARBA00000085"/>
    </source>
</evidence>
<accession>A0ABR3WSF7</accession>
<dbReference type="EC" id="2.7.13.3" evidence="2"/>
<comment type="caution">
    <text evidence="8">The sequence shown here is derived from an EMBL/GenBank/DDBJ whole genome shotgun (WGS) entry which is preliminary data.</text>
</comment>
<dbReference type="Gene3D" id="3.30.450.20">
    <property type="entry name" value="PAS domain"/>
    <property type="match status" value="3"/>
</dbReference>
<feature type="coiled-coil region" evidence="6">
    <location>
        <begin position="717"/>
        <end position="744"/>
    </location>
</feature>
<sequence length="966" mass="107436">MSSQLRSVGIVDLLEADPRPTFIVDLTIAAGDSEQTSSVAYCNPALSSCPDLVDLVQSSRSQHAVLWEWISASFLPPSLTKARSSSSSDSPSSPFYYSNAQWSKCLVQGRWLVVGTNEQPSSADRPRKIRLDSQKGSFGVSGSANKVASSTLPVAIPHHDRRSDSLCGPGTASEHGSLLPAQSMSVEPDWVLPELMHDQGPYLKILTAVDWSSTPLGPLNTWPTLLKQTLNQVLADSRPIALYWGEHFTTIYNEALGELCGSKHPGLLGKPLEDVWLEAGPKLKDIMLTTAQKRRGIVEKEWRFFMERTDDGPEETYLKWSVVPIMEEEKVSGFLHPILDVTSVRLWERRMKMLIDLGDALATARDAKSYWTKTIEFLGAVEPRYDVPLAILYSVQDDPHAQSVTHSLYGFPKICHLEGTLGVPEGHIIAPHTISLRNTDQGIASIFRSALQGQYPLLLQRKDGTLPESLVQGLEWRGFGDACRSAVVCPIRPTREENVMGLLLLGLNPRRPYDNDYRQFVSLLNQKLTTTLASTVLLEEETRRGRNIAEEAAYEQARLKAKLADRTEEAKESLHKFEAVADFIPVGMAFQNAQGVLTKTNDAWHRITGNPHRETGPSMALRDILSYIVEEDRPGVVQAYEQLRTEDSITFECRLIRRNTINSPPPLVRESASFEKAGIGLRGINDQASERHILAAARAERASDGSILQVLTCLTDVTLHKQTAEEAIRRAQQAENLKRMAELATVGMYEMDLDGQLVEANNVFFQMCGLEKADTNIKETGIRPWETCIVEEDLPALQDVMNKVTQEGTPQTIEVRFKTPLTVKDSEGTEIVVPRWAYGTFLPVRGSDGAIQSYCGCVSDVSLQKWQLERERLRKEEALESKRQQENFIDMTSHEMRNPLSAIIHCADAVIASLGKALDLQQRRIGLIRQNSSSTANGGISGVGMRREDELLMESSVENAETIIAW</sequence>